<dbReference type="AlphaFoldDB" id="A0A9D4K0G6"/>
<reference evidence="1" key="1">
    <citation type="journal article" date="2019" name="bioRxiv">
        <title>The Genome of the Zebra Mussel, Dreissena polymorpha: A Resource for Invasive Species Research.</title>
        <authorList>
            <person name="McCartney M.A."/>
            <person name="Auch B."/>
            <person name="Kono T."/>
            <person name="Mallez S."/>
            <person name="Zhang Y."/>
            <person name="Obille A."/>
            <person name="Becker A."/>
            <person name="Abrahante J.E."/>
            <person name="Garbe J."/>
            <person name="Badalamenti J.P."/>
            <person name="Herman A."/>
            <person name="Mangelson H."/>
            <person name="Liachko I."/>
            <person name="Sullivan S."/>
            <person name="Sone E.D."/>
            <person name="Koren S."/>
            <person name="Silverstein K.A.T."/>
            <person name="Beckman K.B."/>
            <person name="Gohl D.M."/>
        </authorList>
    </citation>
    <scope>NUCLEOTIDE SEQUENCE</scope>
    <source>
        <strain evidence="1">Duluth1</strain>
        <tissue evidence="1">Whole animal</tissue>
    </source>
</reference>
<gene>
    <name evidence="1" type="ORF">DPMN_104920</name>
</gene>
<dbReference type="Proteomes" id="UP000828390">
    <property type="component" value="Unassembled WGS sequence"/>
</dbReference>
<evidence type="ECO:0000313" key="1">
    <source>
        <dbReference type="EMBL" id="KAH3831650.1"/>
    </source>
</evidence>
<name>A0A9D4K0G6_DREPO</name>
<proteinExistence type="predicted"/>
<accession>A0A9D4K0G6</accession>
<organism evidence="1 2">
    <name type="scientific">Dreissena polymorpha</name>
    <name type="common">Zebra mussel</name>
    <name type="synonym">Mytilus polymorpha</name>
    <dbReference type="NCBI Taxonomy" id="45954"/>
    <lineage>
        <taxon>Eukaryota</taxon>
        <taxon>Metazoa</taxon>
        <taxon>Spiralia</taxon>
        <taxon>Lophotrochozoa</taxon>
        <taxon>Mollusca</taxon>
        <taxon>Bivalvia</taxon>
        <taxon>Autobranchia</taxon>
        <taxon>Heteroconchia</taxon>
        <taxon>Euheterodonta</taxon>
        <taxon>Imparidentia</taxon>
        <taxon>Neoheterodontei</taxon>
        <taxon>Myida</taxon>
        <taxon>Dreissenoidea</taxon>
        <taxon>Dreissenidae</taxon>
        <taxon>Dreissena</taxon>
    </lineage>
</organism>
<protein>
    <submittedName>
        <fullName evidence="1">Uncharacterized protein</fullName>
    </submittedName>
</protein>
<evidence type="ECO:0000313" key="2">
    <source>
        <dbReference type="Proteomes" id="UP000828390"/>
    </source>
</evidence>
<comment type="caution">
    <text evidence="1">The sequence shown here is derived from an EMBL/GenBank/DDBJ whole genome shotgun (WGS) entry which is preliminary data.</text>
</comment>
<sequence length="88" mass="9773">MQLGHVQKTYEGVIVCLVRDQLLGISQKELYLFLKSKSFTDSSETERLLLETEAPYFTGPTIGPISSPTVVGLTARNVGMVRGESRRK</sequence>
<keyword evidence="2" id="KW-1185">Reference proteome</keyword>
<dbReference type="EMBL" id="JAIWYP010000004">
    <property type="protein sequence ID" value="KAH3831650.1"/>
    <property type="molecule type" value="Genomic_DNA"/>
</dbReference>
<reference evidence="1" key="2">
    <citation type="submission" date="2020-11" db="EMBL/GenBank/DDBJ databases">
        <authorList>
            <person name="McCartney M.A."/>
            <person name="Auch B."/>
            <person name="Kono T."/>
            <person name="Mallez S."/>
            <person name="Becker A."/>
            <person name="Gohl D.M."/>
            <person name="Silverstein K.A.T."/>
            <person name="Koren S."/>
            <person name="Bechman K.B."/>
            <person name="Herman A."/>
            <person name="Abrahante J.E."/>
            <person name="Garbe J."/>
        </authorList>
    </citation>
    <scope>NUCLEOTIDE SEQUENCE</scope>
    <source>
        <strain evidence="1">Duluth1</strain>
        <tissue evidence="1">Whole animal</tissue>
    </source>
</reference>